<dbReference type="SMART" id="SM00220">
    <property type="entry name" value="S_TKc"/>
    <property type="match status" value="1"/>
</dbReference>
<dbReference type="Pfam" id="PF00069">
    <property type="entry name" value="Pkinase"/>
    <property type="match status" value="1"/>
</dbReference>
<dbReference type="Proteomes" id="UP000620124">
    <property type="component" value="Unassembled WGS sequence"/>
</dbReference>
<evidence type="ECO:0000313" key="8">
    <source>
        <dbReference type="Proteomes" id="UP000620124"/>
    </source>
</evidence>
<keyword evidence="4" id="KW-0067">ATP-binding</keyword>
<dbReference type="GO" id="GO:0005524">
    <property type="term" value="F:ATP binding"/>
    <property type="evidence" value="ECO:0007669"/>
    <property type="project" value="UniProtKB-KW"/>
</dbReference>
<evidence type="ECO:0000256" key="1">
    <source>
        <dbReference type="ARBA" id="ARBA00022679"/>
    </source>
</evidence>
<dbReference type="OrthoDB" id="4062651at2759"/>
<feature type="compositionally biased region" description="Low complexity" evidence="5">
    <location>
        <begin position="314"/>
        <end position="332"/>
    </location>
</feature>
<proteinExistence type="predicted"/>
<protein>
    <submittedName>
        <fullName evidence="7">Kinase-like protein</fullName>
    </submittedName>
</protein>
<dbReference type="GO" id="GO:0004674">
    <property type="term" value="F:protein serine/threonine kinase activity"/>
    <property type="evidence" value="ECO:0007669"/>
    <property type="project" value="TreeGrafter"/>
</dbReference>
<evidence type="ECO:0000256" key="2">
    <source>
        <dbReference type="ARBA" id="ARBA00022741"/>
    </source>
</evidence>
<comment type="caution">
    <text evidence="7">The sequence shown here is derived from an EMBL/GenBank/DDBJ whole genome shotgun (WGS) entry which is preliminary data.</text>
</comment>
<feature type="compositionally biased region" description="Polar residues" evidence="5">
    <location>
        <begin position="233"/>
        <end position="245"/>
    </location>
</feature>
<feature type="region of interest" description="Disordered" evidence="5">
    <location>
        <begin position="276"/>
        <end position="340"/>
    </location>
</feature>
<dbReference type="PROSITE" id="PS50011">
    <property type="entry name" value="PROTEIN_KINASE_DOM"/>
    <property type="match status" value="1"/>
</dbReference>
<evidence type="ECO:0000256" key="4">
    <source>
        <dbReference type="ARBA" id="ARBA00022840"/>
    </source>
</evidence>
<evidence type="ECO:0000256" key="5">
    <source>
        <dbReference type="SAM" id="MobiDB-lite"/>
    </source>
</evidence>
<dbReference type="EMBL" id="JACAZI010000004">
    <property type="protein sequence ID" value="KAF7362319.1"/>
    <property type="molecule type" value="Genomic_DNA"/>
</dbReference>
<dbReference type="InterPro" id="IPR011009">
    <property type="entry name" value="Kinase-like_dom_sf"/>
</dbReference>
<keyword evidence="2" id="KW-0547">Nucleotide-binding</keyword>
<dbReference type="Gene3D" id="1.10.510.10">
    <property type="entry name" value="Transferase(Phosphotransferase) domain 1"/>
    <property type="match status" value="1"/>
</dbReference>
<dbReference type="InterPro" id="IPR051681">
    <property type="entry name" value="Ser/Thr_Kinases-Pseudokinases"/>
</dbReference>
<sequence>MAQLHLPPHDGRVTEPDTIASDIVVLVFTAKLCRSLDLIPTEAVGATILVRLASPNASKEPIPTSAEHTLMASTISNTREPEFYSCSSRSGPGSEDETSSSTPIRRHSGTSSRPAPSASAPASPRALANDAANSEEATRRIAAEEAERARLAVENAERERIAAEKADRARQEKEARVKAEEQECARIEAERIAPAEAALAQTDNTRSDSQFSTSLHPTQPALAPGRSDDNTLHPASNSEDAAITHTPTRQIDAYFGTVKQILHKQLQNLLSGKGLAQQQWNRQRDGSRSGSDYNLRSISHSENTSTSAVPEPQTDCTSSGSELSSSSPQTSDTGDDSDGEQAFNTNWIVVPLLDGDTTPTKVVIYAALLSFLKGACNTKILGSRKVASLQTDLDGYLVSMAFDSVVTAIVESLKCRKTLLELSSKHGFSNDPRLRTALRIDEERIASLLVSVFDSKSAEDAVLRLEGDSAECFLDVVQDTLDKGLLAQEHSRMAQRLIRKVSESSDRLPPSLFITGVSGREEHPTFGGAQGEIYRASYGDKPVALKHMRYRLRGTDLRRIRSKFCREALVWKDLHHPNILPFLGIDRDSFPSCDSLCMVSPWMKNGTVMNYLKVYGHANVDKLLYEIAQGLQYLHSRNIVHGDLKGENILVNEDWSASLADFGLSLFLRCHLDYFNPRRRHSLLDGPRNYMATSGLLRVGEHHQATYTRLVVFAWR</sequence>
<keyword evidence="3 7" id="KW-0418">Kinase</keyword>
<gene>
    <name evidence="7" type="ORF">MVEN_00578500</name>
</gene>
<feature type="compositionally biased region" description="Polar residues" evidence="5">
    <location>
        <begin position="202"/>
        <end position="217"/>
    </location>
</feature>
<organism evidence="7 8">
    <name type="scientific">Mycena venus</name>
    <dbReference type="NCBI Taxonomy" id="2733690"/>
    <lineage>
        <taxon>Eukaryota</taxon>
        <taxon>Fungi</taxon>
        <taxon>Dikarya</taxon>
        <taxon>Basidiomycota</taxon>
        <taxon>Agaricomycotina</taxon>
        <taxon>Agaricomycetes</taxon>
        <taxon>Agaricomycetidae</taxon>
        <taxon>Agaricales</taxon>
        <taxon>Marasmiineae</taxon>
        <taxon>Mycenaceae</taxon>
        <taxon>Mycena</taxon>
    </lineage>
</organism>
<feature type="region of interest" description="Disordered" evidence="5">
    <location>
        <begin position="76"/>
        <end position="138"/>
    </location>
</feature>
<evidence type="ECO:0000256" key="3">
    <source>
        <dbReference type="ARBA" id="ARBA00022777"/>
    </source>
</evidence>
<dbReference type="SUPFAM" id="SSF56112">
    <property type="entry name" value="Protein kinase-like (PK-like)"/>
    <property type="match status" value="1"/>
</dbReference>
<feature type="compositionally biased region" description="Low complexity" evidence="5">
    <location>
        <begin position="111"/>
        <end position="126"/>
    </location>
</feature>
<name>A0A8H7D4U7_9AGAR</name>
<feature type="compositionally biased region" description="Polar residues" evidence="5">
    <location>
        <begin position="288"/>
        <end position="308"/>
    </location>
</feature>
<evidence type="ECO:0000259" key="6">
    <source>
        <dbReference type="PROSITE" id="PS50011"/>
    </source>
</evidence>
<feature type="domain" description="Protein kinase" evidence="6">
    <location>
        <begin position="519"/>
        <end position="716"/>
    </location>
</feature>
<dbReference type="PROSITE" id="PS00108">
    <property type="entry name" value="PROTEIN_KINASE_ST"/>
    <property type="match status" value="1"/>
</dbReference>
<keyword evidence="8" id="KW-1185">Reference proteome</keyword>
<reference evidence="7" key="1">
    <citation type="submission" date="2020-05" db="EMBL/GenBank/DDBJ databases">
        <title>Mycena genomes resolve the evolution of fungal bioluminescence.</title>
        <authorList>
            <person name="Tsai I.J."/>
        </authorList>
    </citation>
    <scope>NUCLEOTIDE SEQUENCE</scope>
    <source>
        <strain evidence="7">CCC161011</strain>
    </source>
</reference>
<dbReference type="PANTHER" id="PTHR44329:SF288">
    <property type="entry name" value="MITOGEN-ACTIVATED PROTEIN KINASE KINASE KINASE 20"/>
    <property type="match status" value="1"/>
</dbReference>
<dbReference type="InterPro" id="IPR000719">
    <property type="entry name" value="Prot_kinase_dom"/>
</dbReference>
<dbReference type="InterPro" id="IPR008271">
    <property type="entry name" value="Ser/Thr_kinase_AS"/>
</dbReference>
<dbReference type="PANTHER" id="PTHR44329">
    <property type="entry name" value="SERINE/THREONINE-PROTEIN KINASE TNNI3K-RELATED"/>
    <property type="match status" value="1"/>
</dbReference>
<evidence type="ECO:0000313" key="7">
    <source>
        <dbReference type="EMBL" id="KAF7362319.1"/>
    </source>
</evidence>
<keyword evidence="1" id="KW-0808">Transferase</keyword>
<dbReference type="AlphaFoldDB" id="A0A8H7D4U7"/>
<accession>A0A8H7D4U7</accession>
<feature type="region of interest" description="Disordered" evidence="5">
    <location>
        <begin position="201"/>
        <end position="245"/>
    </location>
</feature>